<sequence length="146" mass="16118">MSSRRSAPMPPRTLRSHMLLLATAPPRTCARSHRFWRAFVAFGHTFNMYARRTGAVRKSSVCLQTSDPRRRIERVTYLPRHPGTSIAHGICVLNLSLQTGLRSQNPQPGPDVAGGRSQVTIHLYSRRLRACTTAGPPPGLCCGTTL</sequence>
<dbReference type="EMBL" id="MU277192">
    <property type="protein sequence ID" value="KAI0066431.1"/>
    <property type="molecule type" value="Genomic_DNA"/>
</dbReference>
<reference evidence="1" key="1">
    <citation type="submission" date="2021-03" db="EMBL/GenBank/DDBJ databases">
        <authorList>
            <consortium name="DOE Joint Genome Institute"/>
            <person name="Ahrendt S."/>
            <person name="Looney B.P."/>
            <person name="Miyauchi S."/>
            <person name="Morin E."/>
            <person name="Drula E."/>
            <person name="Courty P.E."/>
            <person name="Chicoki N."/>
            <person name="Fauchery L."/>
            <person name="Kohler A."/>
            <person name="Kuo A."/>
            <person name="Labutti K."/>
            <person name="Pangilinan J."/>
            <person name="Lipzen A."/>
            <person name="Riley R."/>
            <person name="Andreopoulos W."/>
            <person name="He G."/>
            <person name="Johnson J."/>
            <person name="Barry K.W."/>
            <person name="Grigoriev I.V."/>
            <person name="Nagy L."/>
            <person name="Hibbett D."/>
            <person name="Henrissat B."/>
            <person name="Matheny P.B."/>
            <person name="Labbe J."/>
            <person name="Martin F."/>
        </authorList>
    </citation>
    <scope>NUCLEOTIDE SEQUENCE</scope>
    <source>
        <strain evidence="1">HHB10654</strain>
    </source>
</reference>
<proteinExistence type="predicted"/>
<dbReference type="Proteomes" id="UP000814140">
    <property type="component" value="Unassembled WGS sequence"/>
</dbReference>
<protein>
    <submittedName>
        <fullName evidence="1">Uncharacterized protein</fullName>
    </submittedName>
</protein>
<organism evidence="1 2">
    <name type="scientific">Artomyces pyxidatus</name>
    <dbReference type="NCBI Taxonomy" id="48021"/>
    <lineage>
        <taxon>Eukaryota</taxon>
        <taxon>Fungi</taxon>
        <taxon>Dikarya</taxon>
        <taxon>Basidiomycota</taxon>
        <taxon>Agaricomycotina</taxon>
        <taxon>Agaricomycetes</taxon>
        <taxon>Russulales</taxon>
        <taxon>Auriscalpiaceae</taxon>
        <taxon>Artomyces</taxon>
    </lineage>
</organism>
<keyword evidence="2" id="KW-1185">Reference proteome</keyword>
<accession>A0ACB8TDB7</accession>
<comment type="caution">
    <text evidence="1">The sequence shown here is derived from an EMBL/GenBank/DDBJ whole genome shotgun (WGS) entry which is preliminary data.</text>
</comment>
<name>A0ACB8TDB7_9AGAM</name>
<evidence type="ECO:0000313" key="1">
    <source>
        <dbReference type="EMBL" id="KAI0066431.1"/>
    </source>
</evidence>
<gene>
    <name evidence="1" type="ORF">BV25DRAFT_1378657</name>
</gene>
<evidence type="ECO:0000313" key="2">
    <source>
        <dbReference type="Proteomes" id="UP000814140"/>
    </source>
</evidence>
<reference evidence="1" key="2">
    <citation type="journal article" date="2022" name="New Phytol.">
        <title>Evolutionary transition to the ectomycorrhizal habit in the genomes of a hyperdiverse lineage of mushroom-forming fungi.</title>
        <authorList>
            <person name="Looney B."/>
            <person name="Miyauchi S."/>
            <person name="Morin E."/>
            <person name="Drula E."/>
            <person name="Courty P.E."/>
            <person name="Kohler A."/>
            <person name="Kuo A."/>
            <person name="LaButti K."/>
            <person name="Pangilinan J."/>
            <person name="Lipzen A."/>
            <person name="Riley R."/>
            <person name="Andreopoulos W."/>
            <person name="He G."/>
            <person name="Johnson J."/>
            <person name="Nolan M."/>
            <person name="Tritt A."/>
            <person name="Barry K.W."/>
            <person name="Grigoriev I.V."/>
            <person name="Nagy L.G."/>
            <person name="Hibbett D."/>
            <person name="Henrissat B."/>
            <person name="Matheny P.B."/>
            <person name="Labbe J."/>
            <person name="Martin F.M."/>
        </authorList>
    </citation>
    <scope>NUCLEOTIDE SEQUENCE</scope>
    <source>
        <strain evidence="1">HHB10654</strain>
    </source>
</reference>